<dbReference type="Pfam" id="PF10745">
    <property type="entry name" value="DUF2530"/>
    <property type="match status" value="1"/>
</dbReference>
<comment type="caution">
    <text evidence="2">The sequence shown here is derived from an EMBL/GenBank/DDBJ whole genome shotgun (WGS) entry which is preliminary data.</text>
</comment>
<sequence>MTDPAGPSHFDPKHPTPLPFDTLRVIEIGMVLWGLALVVLLAVPALHEGDRDWWPWVPVAGIALGALGWLYLRRGRGNAADLA</sequence>
<keyword evidence="1" id="KW-1133">Transmembrane helix</keyword>
<feature type="transmembrane region" description="Helical" evidence="1">
    <location>
        <begin position="28"/>
        <end position="47"/>
    </location>
</feature>
<keyword evidence="1" id="KW-0812">Transmembrane</keyword>
<dbReference type="EMBL" id="LAIR01000002">
    <property type="protein sequence ID" value="KNX36258.1"/>
    <property type="molecule type" value="Genomic_DNA"/>
</dbReference>
<evidence type="ECO:0000313" key="2">
    <source>
        <dbReference type="EMBL" id="KNX36258.1"/>
    </source>
</evidence>
<reference evidence="3" key="1">
    <citation type="submission" date="2015-03" db="EMBL/GenBank/DDBJ databases">
        <title>Luteipulveratus halotolerans sp. nov., a novel actinobacterium (Dermacoccaceae) from Sarawak, Malaysia.</title>
        <authorList>
            <person name="Juboi H."/>
            <person name="Basik A."/>
            <person name="Shamsul S.S."/>
            <person name="Arnold P."/>
            <person name="Schmitt E.K."/>
            <person name="Sanglier J.-J."/>
            <person name="Yeo T."/>
        </authorList>
    </citation>
    <scope>NUCLEOTIDE SEQUENCE [LARGE SCALE GENOMIC DNA]</scope>
    <source>
        <strain evidence="3">C296001</strain>
    </source>
</reference>
<evidence type="ECO:0008006" key="4">
    <source>
        <dbReference type="Google" id="ProtNLM"/>
    </source>
</evidence>
<evidence type="ECO:0000313" key="3">
    <source>
        <dbReference type="Proteomes" id="UP000037397"/>
    </source>
</evidence>
<dbReference type="InterPro" id="IPR019681">
    <property type="entry name" value="DUF2530"/>
</dbReference>
<proteinExistence type="predicted"/>
<organism evidence="2 3">
    <name type="scientific">Luteipulveratus halotolerans</name>
    <dbReference type="NCBI Taxonomy" id="1631356"/>
    <lineage>
        <taxon>Bacteria</taxon>
        <taxon>Bacillati</taxon>
        <taxon>Actinomycetota</taxon>
        <taxon>Actinomycetes</taxon>
        <taxon>Micrococcales</taxon>
        <taxon>Dermacoccaceae</taxon>
        <taxon>Luteipulveratus</taxon>
    </lineage>
</organism>
<evidence type="ECO:0000256" key="1">
    <source>
        <dbReference type="SAM" id="Phobius"/>
    </source>
</evidence>
<dbReference type="AlphaFoldDB" id="A0A0L6CFE8"/>
<dbReference type="Proteomes" id="UP000037397">
    <property type="component" value="Unassembled WGS sequence"/>
</dbReference>
<protein>
    <recommendedName>
        <fullName evidence="4">DUF2530 domain-containing protein</fullName>
    </recommendedName>
</protein>
<dbReference type="RefSeq" id="WP_050668499.1">
    <property type="nucleotide sequence ID" value="NZ_LAIR01000002.1"/>
</dbReference>
<name>A0A0L6CFE8_9MICO</name>
<feature type="transmembrane region" description="Helical" evidence="1">
    <location>
        <begin position="53"/>
        <end position="72"/>
    </location>
</feature>
<dbReference type="STRING" id="1631356.VV01_02450"/>
<accession>A0A0L6CFE8</accession>
<keyword evidence="1" id="KW-0472">Membrane</keyword>
<gene>
    <name evidence="2" type="ORF">VV01_02450</name>
</gene>
<keyword evidence="3" id="KW-1185">Reference proteome</keyword>